<dbReference type="Gene3D" id="3.30.565.10">
    <property type="entry name" value="Histidine kinase-like ATPase, C-terminal domain"/>
    <property type="match status" value="1"/>
</dbReference>
<dbReference type="RefSeq" id="WP_117401018.1">
    <property type="nucleotide sequence ID" value="NZ_QVNQ01000005.1"/>
</dbReference>
<dbReference type="OrthoDB" id="5241249at2"/>
<dbReference type="Proteomes" id="UP000262882">
    <property type="component" value="Unassembled WGS sequence"/>
</dbReference>
<dbReference type="InterPro" id="IPR036890">
    <property type="entry name" value="HATPase_C_sf"/>
</dbReference>
<dbReference type="PANTHER" id="PTHR24421:SF56">
    <property type="entry name" value="OXYGEN SENSOR HISTIDINE KINASE RESPONSE REGULATOR DOST"/>
    <property type="match status" value="1"/>
</dbReference>
<evidence type="ECO:0000256" key="3">
    <source>
        <dbReference type="ARBA" id="ARBA00023012"/>
    </source>
</evidence>
<dbReference type="CDD" id="cd16917">
    <property type="entry name" value="HATPase_UhpB-NarQ-NarX-like"/>
    <property type="match status" value="1"/>
</dbReference>
<evidence type="ECO:0000313" key="4">
    <source>
        <dbReference type="EMBL" id="RFS84328.1"/>
    </source>
</evidence>
<evidence type="ECO:0008006" key="6">
    <source>
        <dbReference type="Google" id="ProtNLM"/>
    </source>
</evidence>
<comment type="caution">
    <text evidence="4">The sequence shown here is derived from an EMBL/GenBank/DDBJ whole genome shotgun (WGS) entry which is preliminary data.</text>
</comment>
<name>A0A372GG37_9ACTN</name>
<dbReference type="SUPFAM" id="SSF55874">
    <property type="entry name" value="ATPase domain of HSP90 chaperone/DNA topoisomerase II/histidine kinase"/>
    <property type="match status" value="1"/>
</dbReference>
<sequence>MDDLDDTVRQIRSTVFAWREPEVEESLRGRLHVLVDAATEHLAFAPSVRLDGLLDTAVDDETAEHVPAVVQEALSNVARHARSTETAVRVDVGDAVTVRMDDDGVGIGADGRRSGLRNMAERAAALGGECAVEPRPAEERP</sequence>
<reference evidence="4 5" key="1">
    <citation type="submission" date="2018-08" db="EMBL/GenBank/DDBJ databases">
        <title>Actinomadura spongicola sp. nov., isolated from marine sponge Leucetta chagosensis.</title>
        <authorList>
            <person name="Li L."/>
            <person name="Lin H.W."/>
        </authorList>
    </citation>
    <scope>NUCLEOTIDE SEQUENCE [LARGE SCALE GENOMIC DNA]</scope>
    <source>
        <strain evidence="4 5">LHW52907</strain>
    </source>
</reference>
<organism evidence="4 5">
    <name type="scientific">Actinomadura spongiicola</name>
    <dbReference type="NCBI Taxonomy" id="2303421"/>
    <lineage>
        <taxon>Bacteria</taxon>
        <taxon>Bacillati</taxon>
        <taxon>Actinomycetota</taxon>
        <taxon>Actinomycetes</taxon>
        <taxon>Streptosporangiales</taxon>
        <taxon>Thermomonosporaceae</taxon>
        <taxon>Actinomadura</taxon>
    </lineage>
</organism>
<dbReference type="InterPro" id="IPR050482">
    <property type="entry name" value="Sensor_HK_TwoCompSys"/>
</dbReference>
<evidence type="ECO:0000313" key="5">
    <source>
        <dbReference type="Proteomes" id="UP000262882"/>
    </source>
</evidence>
<accession>A0A372GG37</accession>
<keyword evidence="2" id="KW-0418">Kinase</keyword>
<dbReference type="AlphaFoldDB" id="A0A372GG37"/>
<keyword evidence="1" id="KW-0808">Transferase</keyword>
<dbReference type="EMBL" id="QVNQ01000005">
    <property type="protein sequence ID" value="RFS84328.1"/>
    <property type="molecule type" value="Genomic_DNA"/>
</dbReference>
<gene>
    <name evidence="4" type="ORF">D0T12_19620</name>
</gene>
<dbReference type="GO" id="GO:0000160">
    <property type="term" value="P:phosphorelay signal transduction system"/>
    <property type="evidence" value="ECO:0007669"/>
    <property type="project" value="UniProtKB-KW"/>
</dbReference>
<protein>
    <recommendedName>
        <fullName evidence="6">Histidine kinase/HSP90-like ATPase domain-containing protein</fullName>
    </recommendedName>
</protein>
<evidence type="ECO:0000256" key="2">
    <source>
        <dbReference type="ARBA" id="ARBA00022777"/>
    </source>
</evidence>
<proteinExistence type="predicted"/>
<evidence type="ECO:0000256" key="1">
    <source>
        <dbReference type="ARBA" id="ARBA00022679"/>
    </source>
</evidence>
<dbReference type="PANTHER" id="PTHR24421">
    <property type="entry name" value="NITRATE/NITRITE SENSOR PROTEIN NARX-RELATED"/>
    <property type="match status" value="1"/>
</dbReference>
<keyword evidence="3" id="KW-0902">Two-component regulatory system</keyword>
<keyword evidence="5" id="KW-1185">Reference proteome</keyword>
<dbReference type="GO" id="GO:0016301">
    <property type="term" value="F:kinase activity"/>
    <property type="evidence" value="ECO:0007669"/>
    <property type="project" value="UniProtKB-KW"/>
</dbReference>